<feature type="compositionally biased region" description="Low complexity" evidence="7">
    <location>
        <begin position="446"/>
        <end position="460"/>
    </location>
</feature>
<dbReference type="GO" id="GO:0043005">
    <property type="term" value="C:neuron projection"/>
    <property type="evidence" value="ECO:0007669"/>
    <property type="project" value="TreeGrafter"/>
</dbReference>
<evidence type="ECO:0000256" key="4">
    <source>
        <dbReference type="ARBA" id="ARBA00022737"/>
    </source>
</evidence>
<evidence type="ECO:0000256" key="7">
    <source>
        <dbReference type="SAM" id="MobiDB-lite"/>
    </source>
</evidence>
<feature type="compositionally biased region" description="Basic and acidic residues" evidence="7">
    <location>
        <begin position="716"/>
        <end position="726"/>
    </location>
</feature>
<dbReference type="PROSITE" id="PS00229">
    <property type="entry name" value="TAU_MAP_1"/>
    <property type="match status" value="1"/>
</dbReference>
<feature type="compositionally biased region" description="Polar residues" evidence="7">
    <location>
        <begin position="1"/>
        <end position="18"/>
    </location>
</feature>
<keyword evidence="5 6" id="KW-0206">Cytoskeleton</keyword>
<reference evidence="8" key="1">
    <citation type="submission" date="2022-03" db="EMBL/GenBank/DDBJ databases">
        <authorList>
            <person name="Sayadi A."/>
        </authorList>
    </citation>
    <scope>NUCLEOTIDE SEQUENCE</scope>
</reference>
<dbReference type="InterPro" id="IPR027324">
    <property type="entry name" value="MAP2/MAP4/Tau"/>
</dbReference>
<dbReference type="GO" id="GO:0008017">
    <property type="term" value="F:microtubule binding"/>
    <property type="evidence" value="ECO:0007669"/>
    <property type="project" value="InterPro"/>
</dbReference>
<feature type="compositionally biased region" description="Polar residues" evidence="7">
    <location>
        <begin position="217"/>
        <end position="239"/>
    </location>
</feature>
<dbReference type="GO" id="GO:0000226">
    <property type="term" value="P:microtubule cytoskeleton organization"/>
    <property type="evidence" value="ECO:0007669"/>
    <property type="project" value="TreeGrafter"/>
</dbReference>
<feature type="region of interest" description="Disordered" evidence="7">
    <location>
        <begin position="660"/>
        <end position="726"/>
    </location>
</feature>
<dbReference type="AlphaFoldDB" id="A0A9P0KLA7"/>
<accession>A0A9P0KLA7</accession>
<feature type="compositionally biased region" description="Basic and acidic residues" evidence="7">
    <location>
        <begin position="300"/>
        <end position="334"/>
    </location>
</feature>
<comment type="subcellular location">
    <subcellularLocation>
        <location evidence="1 6">Cytoplasm</location>
        <location evidence="1 6">Cytoskeleton</location>
    </subcellularLocation>
</comment>
<evidence type="ECO:0000256" key="5">
    <source>
        <dbReference type="ARBA" id="ARBA00023212"/>
    </source>
</evidence>
<dbReference type="PANTHER" id="PTHR11501:SF18">
    <property type="entry name" value="MICROTUBULE-ASSOCIATED PROTEIN"/>
    <property type="match status" value="1"/>
</dbReference>
<protein>
    <recommendedName>
        <fullName evidence="6">Microtubule-associated protein</fullName>
    </recommendedName>
</protein>
<comment type="caution">
    <text evidence="8">The sequence shown here is derived from an EMBL/GenBank/DDBJ whole genome shotgun (WGS) entry which is preliminary data.</text>
</comment>
<organism evidence="8 9">
    <name type="scientific">Acanthoscelides obtectus</name>
    <name type="common">Bean weevil</name>
    <name type="synonym">Bruchus obtectus</name>
    <dbReference type="NCBI Taxonomy" id="200917"/>
    <lineage>
        <taxon>Eukaryota</taxon>
        <taxon>Metazoa</taxon>
        <taxon>Ecdysozoa</taxon>
        <taxon>Arthropoda</taxon>
        <taxon>Hexapoda</taxon>
        <taxon>Insecta</taxon>
        <taxon>Pterygota</taxon>
        <taxon>Neoptera</taxon>
        <taxon>Endopterygota</taxon>
        <taxon>Coleoptera</taxon>
        <taxon>Polyphaga</taxon>
        <taxon>Cucujiformia</taxon>
        <taxon>Chrysomeloidea</taxon>
        <taxon>Chrysomelidae</taxon>
        <taxon>Bruchinae</taxon>
        <taxon>Bruchini</taxon>
        <taxon>Acanthoscelides</taxon>
    </lineage>
</organism>
<feature type="compositionally biased region" description="Polar residues" evidence="7">
    <location>
        <begin position="461"/>
        <end position="479"/>
    </location>
</feature>
<feature type="compositionally biased region" description="Polar residues" evidence="7">
    <location>
        <begin position="425"/>
        <end position="437"/>
    </location>
</feature>
<dbReference type="Pfam" id="PF00418">
    <property type="entry name" value="Tubulin-binding"/>
    <property type="match status" value="4"/>
</dbReference>
<dbReference type="InterPro" id="IPR001084">
    <property type="entry name" value="MAP_tubulin-bd_rpt"/>
</dbReference>
<keyword evidence="3" id="KW-0597">Phosphoprotein</keyword>
<keyword evidence="2 6" id="KW-0963">Cytoplasm</keyword>
<keyword evidence="6" id="KW-0493">Microtubule</keyword>
<proteinExistence type="predicted"/>
<feature type="compositionally biased region" description="Polar residues" evidence="7">
    <location>
        <begin position="660"/>
        <end position="673"/>
    </location>
</feature>
<gene>
    <name evidence="8" type="ORF">ACAOBT_LOCUS10288</name>
</gene>
<dbReference type="PANTHER" id="PTHR11501">
    <property type="entry name" value="MICROTUBULE-ASSOCIATED PROTEIN"/>
    <property type="match status" value="1"/>
</dbReference>
<evidence type="ECO:0000256" key="6">
    <source>
        <dbReference type="RuleBase" id="RU000686"/>
    </source>
</evidence>
<dbReference type="OrthoDB" id="9378527at2759"/>
<dbReference type="GO" id="GO:0031175">
    <property type="term" value="P:neuron projection development"/>
    <property type="evidence" value="ECO:0007669"/>
    <property type="project" value="TreeGrafter"/>
</dbReference>
<feature type="compositionally biased region" description="Basic and acidic residues" evidence="7">
    <location>
        <begin position="263"/>
        <end position="272"/>
    </location>
</feature>
<feature type="compositionally biased region" description="Basic and acidic residues" evidence="7">
    <location>
        <begin position="197"/>
        <end position="207"/>
    </location>
</feature>
<evidence type="ECO:0000256" key="1">
    <source>
        <dbReference type="ARBA" id="ARBA00004245"/>
    </source>
</evidence>
<dbReference type="EMBL" id="CAKOFQ010006803">
    <property type="protein sequence ID" value="CAH1972957.1"/>
    <property type="molecule type" value="Genomic_DNA"/>
</dbReference>
<dbReference type="PROSITE" id="PS51491">
    <property type="entry name" value="TAU_MAP_2"/>
    <property type="match status" value="3"/>
</dbReference>
<feature type="compositionally biased region" description="Basic and acidic residues" evidence="7">
    <location>
        <begin position="343"/>
        <end position="393"/>
    </location>
</feature>
<feature type="region of interest" description="Disordered" evidence="7">
    <location>
        <begin position="1"/>
        <end position="502"/>
    </location>
</feature>
<evidence type="ECO:0000256" key="2">
    <source>
        <dbReference type="ARBA" id="ARBA00022490"/>
    </source>
</evidence>
<evidence type="ECO:0000313" key="8">
    <source>
        <dbReference type="EMBL" id="CAH1972957.1"/>
    </source>
</evidence>
<dbReference type="GO" id="GO:0005874">
    <property type="term" value="C:microtubule"/>
    <property type="evidence" value="ECO:0007669"/>
    <property type="project" value="UniProtKB-KW"/>
</dbReference>
<name>A0A9P0KLA7_ACAOB</name>
<evidence type="ECO:0000256" key="3">
    <source>
        <dbReference type="ARBA" id="ARBA00022553"/>
    </source>
</evidence>
<keyword evidence="9" id="KW-1185">Reference proteome</keyword>
<keyword evidence="4" id="KW-0677">Repeat</keyword>
<feature type="compositionally biased region" description="Polar residues" evidence="7">
    <location>
        <begin position="158"/>
        <end position="172"/>
    </location>
</feature>
<feature type="compositionally biased region" description="Pro residues" evidence="7">
    <location>
        <begin position="39"/>
        <end position="51"/>
    </location>
</feature>
<feature type="compositionally biased region" description="Polar residues" evidence="7">
    <location>
        <begin position="700"/>
        <end position="709"/>
    </location>
</feature>
<evidence type="ECO:0000313" key="9">
    <source>
        <dbReference type="Proteomes" id="UP001152888"/>
    </source>
</evidence>
<sequence>MSSEQLNGPASEYSSYSTVKDDIIPKETAQLQRQHSSDKPPPPGASPPVGFPQPQQQQQRPLIRTDSRAGFQPRIPFQSPQVRPQVRHTFGPPGTIQPGTPFPPRQPVQGPGPGIRSQQPPFQSQGQQPSIVQGPPQSQPRPVLRPQTPFPRQPAPGQGNNQTQKIFQQRSVPTFGRTHIPEEGINRSQTLDSAELEYSRHPPDDNRNTAGLDYGNKTPSIAAINNRSYSLSSNAPDNQTEVKDEARRRSTSSVDSLGDVGDNLERRNEESSSRPTSRMNKIIEDECGQQSMFQKNAHRNGYEDHNASRPDSRSSSRLDKEDEMQSKQTSKSEDTPNSSRPQSRPESRLSKKDEEKPHKPAEPAPRPESRDDVRGGRREDEAHQDRVKTERQTVKPAATKHLDLGKPPKAKSPAKKEGDNDSGVDESTQGNEVSNGDRSSRKINKTSRTASSTPARSLSRGSKSPSLKSPDSNATTPGSFSEKKKVPMNKVQVGSAPSPNLKVVKSKIGSLANASYKPGGGNVKIETKKLEFKAAPRIEAKNDKYQPKGGEKKIVQQKLQWNAKSKINSLENAHHKPKGGEKKIETVKLDFKGKAKPKVGSKDNIKYQPGGGDIKIETKKIDLNVSSKIGSMDNVKHKPGGGDKKIFDDKEYLKQMSAVSSIEHSLSGSQPKNVQIEDETSRRRIHSARSLDTVPEERNFTSGTFSRSNSLRRKRNGDSARPRWRY</sequence>
<dbReference type="Proteomes" id="UP001152888">
    <property type="component" value="Unassembled WGS sequence"/>
</dbReference>
<feature type="compositionally biased region" description="Low complexity" evidence="7">
    <location>
        <begin position="117"/>
        <end position="130"/>
    </location>
</feature>